<dbReference type="Proteomes" id="UP000015354">
    <property type="component" value="Unassembled WGS sequence"/>
</dbReference>
<comment type="caution">
    <text evidence="2">The sequence shown here is derived from an EMBL/GenBank/DDBJ whole genome shotgun (WGS) entry which is preliminary data.</text>
</comment>
<organism evidence="2 3">
    <name type="scientific">Strigomonas culicis</name>
    <dbReference type="NCBI Taxonomy" id="28005"/>
    <lineage>
        <taxon>Eukaryota</taxon>
        <taxon>Discoba</taxon>
        <taxon>Euglenozoa</taxon>
        <taxon>Kinetoplastea</taxon>
        <taxon>Metakinetoplastina</taxon>
        <taxon>Trypanosomatida</taxon>
        <taxon>Trypanosomatidae</taxon>
        <taxon>Strigomonadinae</taxon>
        <taxon>Strigomonas</taxon>
    </lineage>
</organism>
<keyword evidence="3" id="KW-1185">Reference proteome</keyword>
<reference evidence="2 3" key="1">
    <citation type="journal article" date="2013" name="PLoS ONE">
        <title>Predicting the Proteins of Angomonas deanei, Strigomonas culicis and Their Respective Endosymbionts Reveals New Aspects of the Trypanosomatidae Family.</title>
        <authorList>
            <person name="Motta M.C."/>
            <person name="Martins A.C."/>
            <person name="de Souza S.S."/>
            <person name="Catta-Preta C.M."/>
            <person name="Silva R."/>
            <person name="Klein C.C."/>
            <person name="de Almeida L.G."/>
            <person name="de Lima Cunha O."/>
            <person name="Ciapina L.P."/>
            <person name="Brocchi M."/>
            <person name="Colabardini A.C."/>
            <person name="de Araujo Lima B."/>
            <person name="Machado C.R."/>
            <person name="de Almeida Soares C.M."/>
            <person name="Probst C.M."/>
            <person name="de Menezes C.B."/>
            <person name="Thompson C.E."/>
            <person name="Bartholomeu D.C."/>
            <person name="Gradia D.F."/>
            <person name="Pavoni D.P."/>
            <person name="Grisard E.C."/>
            <person name="Fantinatti-Garboggini F."/>
            <person name="Marchini F.K."/>
            <person name="Rodrigues-Luiz G.F."/>
            <person name="Wagner G."/>
            <person name="Goldman G.H."/>
            <person name="Fietto J.L."/>
            <person name="Elias M.C."/>
            <person name="Goldman M.H."/>
            <person name="Sagot M.F."/>
            <person name="Pereira M."/>
            <person name="Stoco P.H."/>
            <person name="de Mendonca-Neto R.P."/>
            <person name="Teixeira S.M."/>
            <person name="Maciel T.E."/>
            <person name="de Oliveira Mendes T.A."/>
            <person name="Urmenyi T.P."/>
            <person name="de Souza W."/>
            <person name="Schenkman S."/>
            <person name="de Vasconcelos A.T."/>
        </authorList>
    </citation>
    <scope>NUCLEOTIDE SEQUENCE [LARGE SCALE GENOMIC DNA]</scope>
</reference>
<sequence>MDGGDQPLVVQPEGRPLLRRRRLAPRRRAVVAGHGGDGEIGERRAAGVGLRCLLFDVTRPQRQHIVRGRRRLCRLRVMDVVQRGGGGRRGHPRGPAAPHTLRRCAGAAGRAAGALPRGRRPRREDGQRRRRAAPARPRRGRQRGAAAVRVRLWRHAEEGEERGVRRRPREGVRQQQPLHEGLQERVQGVLLRQEGARRLRLIRAAAEHVAQRGELIAREVVRGGQRLAVVVTRADAHNEAHHVRRVEGQAEGVALVQHDAEGPEVVAEGVAAAQRELGAHVKRRADEGPRVEERLPLPRRRVGRRPLQPQPVLVRRRVLAAEHTRDAKVTNLDLIREPADVQVGRLDVPVQDRVGLVQ</sequence>
<feature type="compositionally biased region" description="Basic residues" evidence="1">
    <location>
        <begin position="128"/>
        <end position="142"/>
    </location>
</feature>
<feature type="compositionally biased region" description="Low complexity" evidence="1">
    <location>
        <begin position="106"/>
        <end position="116"/>
    </location>
</feature>
<proteinExistence type="predicted"/>
<name>S9THR1_9TRYP</name>
<dbReference type="EMBL" id="ATMH01010413">
    <property type="protein sequence ID" value="EPY17572.1"/>
    <property type="molecule type" value="Genomic_DNA"/>
</dbReference>
<evidence type="ECO:0000313" key="3">
    <source>
        <dbReference type="Proteomes" id="UP000015354"/>
    </source>
</evidence>
<feature type="compositionally biased region" description="Basic and acidic residues" evidence="1">
    <location>
        <begin position="154"/>
        <end position="163"/>
    </location>
</feature>
<gene>
    <name evidence="2" type="ORF">STCU_10522</name>
</gene>
<evidence type="ECO:0000256" key="1">
    <source>
        <dbReference type="SAM" id="MobiDB-lite"/>
    </source>
</evidence>
<feature type="region of interest" description="Disordered" evidence="1">
    <location>
        <begin position="106"/>
        <end position="180"/>
    </location>
</feature>
<accession>S9THR1</accession>
<evidence type="ECO:0000313" key="2">
    <source>
        <dbReference type="EMBL" id="EPY17572.1"/>
    </source>
</evidence>
<protein>
    <submittedName>
        <fullName evidence="2">PE-PGRS family protein</fullName>
    </submittedName>
</protein>
<dbReference type="AlphaFoldDB" id="S9THR1"/>